<keyword evidence="2" id="KW-0732">Signal</keyword>
<dbReference type="Pfam" id="PF25969">
    <property type="entry name" value="NUDT9_N"/>
    <property type="match status" value="1"/>
</dbReference>
<evidence type="ECO:0000256" key="2">
    <source>
        <dbReference type="SAM" id="SignalP"/>
    </source>
</evidence>
<evidence type="ECO:0000313" key="4">
    <source>
        <dbReference type="WBParaSite" id="scf7180000423334.g10730"/>
    </source>
</evidence>
<dbReference type="WBParaSite" id="scf7180000423334.g10730">
    <property type="protein sequence ID" value="scf7180000423334.g10730"/>
    <property type="gene ID" value="scf7180000423334.g10730"/>
</dbReference>
<sequence>MHWLVLAAIALLLLDGEAKENETLEEIPRLPQDIYLPPNDPKDCTGEFYKPEYQLPLPQPYKSVYDPVKLMINGKEEISSFFVKDTIKVKDFKKVYAKQEEWLKDLIFRELILQKLILKKLKENKMFEGINEENIEMKDIEGKILEVKENEIEELMEEIGMDKIEELMKERKKMEEDKKDERKIEKEKKEEKKEVNDEIKKIIKEIVEMIEIKEMKEKLMGGIEFMLKNTEMEEIEGKIIGIDAKEVLEKESIMEEIKKVKKVEIKKKIYEFIKIIKELKNNGIEEIIKYLGVTEDERMEMREKVEEYDNLDSFHKILVQKRNQEFLYSMTKDKRNFSFKLENFEMERRNERFCFKFDKVRGCKIDLSELYVKYKPTEVFGLNLARSYLPSSHWIKPDLEDVNLYKDLWHSDNKLDILPDHEKGNDKHRVINRCSFYGKYYVHNGYPINPVARTGFKGRGSFGQWGPTNGVGAIFYVTDKEDFNKFEFLGVENGKYEKRSYIVTPGGFVDMGEEFEYSAKRELIEEAFGLKKKRNKEEFEKMEKIIGKGELVKFGGAELSQLSTDNAWTESITFAFGVDSTIKKELKLKKGSDAQQVMWIQIEPADKEIDVKSELEKLFSLEERIDYILENFEACWIPPKEEETSHKEHKDTLKEEAKTGKDLEDNTQTMDDKEDKICHKLNSDKMQFMQNACWTPPKEEETSHKEHKDPPKEEDKTGKDLEDNTQTMDEKEDKICHKLNSDKMQFMQNVAYLYLIKKYNEKTFLEILANKKTQ</sequence>
<feature type="region of interest" description="Disordered" evidence="1">
    <location>
        <begin position="171"/>
        <end position="190"/>
    </location>
</feature>
<feature type="region of interest" description="Disordered" evidence="1">
    <location>
        <begin position="696"/>
        <end position="730"/>
    </location>
</feature>
<dbReference type="SUPFAM" id="SSF55811">
    <property type="entry name" value="Nudix"/>
    <property type="match status" value="1"/>
</dbReference>
<feature type="region of interest" description="Disordered" evidence="1">
    <location>
        <begin position="640"/>
        <end position="671"/>
    </location>
</feature>
<feature type="compositionally biased region" description="Basic and acidic residues" evidence="1">
    <location>
        <begin position="697"/>
        <end position="730"/>
    </location>
</feature>
<name>A0A915P1V3_9BILA</name>
<keyword evidence="3" id="KW-1185">Reference proteome</keyword>
<organism evidence="3 4">
    <name type="scientific">Meloidogyne floridensis</name>
    <dbReference type="NCBI Taxonomy" id="298350"/>
    <lineage>
        <taxon>Eukaryota</taxon>
        <taxon>Metazoa</taxon>
        <taxon>Ecdysozoa</taxon>
        <taxon>Nematoda</taxon>
        <taxon>Chromadorea</taxon>
        <taxon>Rhabditida</taxon>
        <taxon>Tylenchina</taxon>
        <taxon>Tylenchomorpha</taxon>
        <taxon>Tylenchoidea</taxon>
        <taxon>Meloidogynidae</taxon>
        <taxon>Meloidogyninae</taxon>
        <taxon>Meloidogyne</taxon>
    </lineage>
</organism>
<dbReference type="Gene3D" id="3.90.79.10">
    <property type="entry name" value="Nucleoside Triphosphate Pyrophosphohydrolase"/>
    <property type="match status" value="1"/>
</dbReference>
<feature type="chain" id="PRO_5036835129" evidence="2">
    <location>
        <begin position="19"/>
        <end position="774"/>
    </location>
</feature>
<reference evidence="4" key="1">
    <citation type="submission" date="2022-11" db="UniProtKB">
        <authorList>
            <consortium name="WormBaseParasite"/>
        </authorList>
    </citation>
    <scope>IDENTIFICATION</scope>
</reference>
<evidence type="ECO:0000313" key="3">
    <source>
        <dbReference type="Proteomes" id="UP000887560"/>
    </source>
</evidence>
<feature type="signal peptide" evidence="2">
    <location>
        <begin position="1"/>
        <end position="18"/>
    </location>
</feature>
<evidence type="ECO:0000256" key="1">
    <source>
        <dbReference type="SAM" id="MobiDB-lite"/>
    </source>
</evidence>
<dbReference type="AlphaFoldDB" id="A0A915P1V3"/>
<protein>
    <submittedName>
        <fullName evidence="4">Nudix hydrolase domain-containing protein</fullName>
    </submittedName>
</protein>
<dbReference type="InterPro" id="IPR015797">
    <property type="entry name" value="NUDIX_hydrolase-like_dom_sf"/>
</dbReference>
<dbReference type="Proteomes" id="UP000887560">
    <property type="component" value="Unplaced"/>
</dbReference>
<accession>A0A915P1V3</accession>
<proteinExistence type="predicted"/>